<keyword evidence="1" id="KW-0472">Membrane</keyword>
<reference evidence="2" key="1">
    <citation type="journal article" date="2015" name="Nature">
        <title>Complex archaea that bridge the gap between prokaryotes and eukaryotes.</title>
        <authorList>
            <person name="Spang A."/>
            <person name="Saw J.H."/>
            <person name="Jorgensen S.L."/>
            <person name="Zaremba-Niedzwiedzka K."/>
            <person name="Martijn J."/>
            <person name="Lind A.E."/>
            <person name="van Eijk R."/>
            <person name="Schleper C."/>
            <person name="Guy L."/>
            <person name="Ettema T.J."/>
        </authorList>
    </citation>
    <scope>NUCLEOTIDE SEQUENCE</scope>
</reference>
<accession>A0A0F9I4B3</accession>
<gene>
    <name evidence="2" type="ORF">LCGC14_1625230</name>
</gene>
<name>A0A0F9I4B3_9ZZZZ</name>
<dbReference type="AlphaFoldDB" id="A0A0F9I4B3"/>
<evidence type="ECO:0000256" key="1">
    <source>
        <dbReference type="SAM" id="Phobius"/>
    </source>
</evidence>
<feature type="transmembrane region" description="Helical" evidence="1">
    <location>
        <begin position="33"/>
        <end position="55"/>
    </location>
</feature>
<keyword evidence="1" id="KW-0812">Transmembrane</keyword>
<keyword evidence="1" id="KW-1133">Transmembrane helix</keyword>
<feature type="transmembrane region" description="Helical" evidence="1">
    <location>
        <begin position="7"/>
        <end position="27"/>
    </location>
</feature>
<protein>
    <submittedName>
        <fullName evidence="2">Uncharacterized protein</fullName>
    </submittedName>
</protein>
<sequence length="56" mass="6743">MINESLKFNIFIMIYLIIILIKDIFMFLLNYDIWLVILTTIGILIAYWIIVFMIIS</sequence>
<dbReference type="EMBL" id="LAZR01013330">
    <property type="protein sequence ID" value="KKM22456.1"/>
    <property type="molecule type" value="Genomic_DNA"/>
</dbReference>
<proteinExistence type="predicted"/>
<organism evidence="2">
    <name type="scientific">marine sediment metagenome</name>
    <dbReference type="NCBI Taxonomy" id="412755"/>
    <lineage>
        <taxon>unclassified sequences</taxon>
        <taxon>metagenomes</taxon>
        <taxon>ecological metagenomes</taxon>
    </lineage>
</organism>
<evidence type="ECO:0000313" key="2">
    <source>
        <dbReference type="EMBL" id="KKM22456.1"/>
    </source>
</evidence>
<comment type="caution">
    <text evidence="2">The sequence shown here is derived from an EMBL/GenBank/DDBJ whole genome shotgun (WGS) entry which is preliminary data.</text>
</comment>